<accession>A0AAW2J602</accession>
<dbReference type="InterPro" id="IPR013899">
    <property type="entry name" value="DUF1771"/>
</dbReference>
<protein>
    <submittedName>
        <fullName evidence="3">SMR domain-containing protein</fullName>
    </submittedName>
</protein>
<reference evidence="3" key="1">
    <citation type="submission" date="2020-06" db="EMBL/GenBank/DDBJ databases">
        <authorList>
            <person name="Li T."/>
            <person name="Hu X."/>
            <person name="Zhang T."/>
            <person name="Song X."/>
            <person name="Zhang H."/>
            <person name="Dai N."/>
            <person name="Sheng W."/>
            <person name="Hou X."/>
            <person name="Wei L."/>
        </authorList>
    </citation>
    <scope>NUCLEOTIDE SEQUENCE</scope>
    <source>
        <strain evidence="3">KEN8</strain>
        <tissue evidence="3">Leaf</tissue>
    </source>
</reference>
<feature type="domain" description="Smr" evidence="2">
    <location>
        <begin position="490"/>
        <end position="564"/>
    </location>
</feature>
<evidence type="ECO:0000313" key="3">
    <source>
        <dbReference type="EMBL" id="KAL0289941.1"/>
    </source>
</evidence>
<dbReference type="InterPro" id="IPR002625">
    <property type="entry name" value="Smr_dom"/>
</dbReference>
<feature type="region of interest" description="Disordered" evidence="1">
    <location>
        <begin position="28"/>
        <end position="47"/>
    </location>
</feature>
<dbReference type="Gene3D" id="3.30.1370.110">
    <property type="match status" value="1"/>
</dbReference>
<dbReference type="PANTHER" id="PTHR47676:SF1">
    <property type="entry name" value="SMR DOMAIN-CONTAINING PROTEIN"/>
    <property type="match status" value="1"/>
</dbReference>
<dbReference type="PROSITE" id="PS50828">
    <property type="entry name" value="SMR"/>
    <property type="match status" value="1"/>
</dbReference>
<organism evidence="3">
    <name type="scientific">Sesamum calycinum</name>
    <dbReference type="NCBI Taxonomy" id="2727403"/>
    <lineage>
        <taxon>Eukaryota</taxon>
        <taxon>Viridiplantae</taxon>
        <taxon>Streptophyta</taxon>
        <taxon>Embryophyta</taxon>
        <taxon>Tracheophyta</taxon>
        <taxon>Spermatophyta</taxon>
        <taxon>Magnoliopsida</taxon>
        <taxon>eudicotyledons</taxon>
        <taxon>Gunneridae</taxon>
        <taxon>Pentapetalae</taxon>
        <taxon>asterids</taxon>
        <taxon>lamiids</taxon>
        <taxon>Lamiales</taxon>
        <taxon>Pedaliaceae</taxon>
        <taxon>Sesamum</taxon>
    </lineage>
</organism>
<dbReference type="InterPro" id="IPR056254">
    <property type="entry name" value="At5g58720/SDE5-like_UBA-like"/>
</dbReference>
<dbReference type="AlphaFoldDB" id="A0AAW2J602"/>
<evidence type="ECO:0000256" key="1">
    <source>
        <dbReference type="SAM" id="MobiDB-lite"/>
    </source>
</evidence>
<comment type="caution">
    <text evidence="3">The sequence shown here is derived from an EMBL/GenBank/DDBJ whole genome shotgun (WGS) entry which is preliminary data.</text>
</comment>
<proteinExistence type="predicted"/>
<dbReference type="PANTHER" id="PTHR47676">
    <property type="entry name" value="OS01G0225100 PROTEIN"/>
    <property type="match status" value="1"/>
</dbReference>
<dbReference type="Pfam" id="PF01713">
    <property type="entry name" value="Smr"/>
    <property type="match status" value="1"/>
</dbReference>
<dbReference type="InterPro" id="IPR055319">
    <property type="entry name" value="At5g58720-like"/>
</dbReference>
<reference evidence="3" key="2">
    <citation type="journal article" date="2024" name="Plant">
        <title>Genomic evolution and insights into agronomic trait innovations of Sesamum species.</title>
        <authorList>
            <person name="Miao H."/>
            <person name="Wang L."/>
            <person name="Qu L."/>
            <person name="Liu H."/>
            <person name="Sun Y."/>
            <person name="Le M."/>
            <person name="Wang Q."/>
            <person name="Wei S."/>
            <person name="Zheng Y."/>
            <person name="Lin W."/>
            <person name="Duan Y."/>
            <person name="Cao H."/>
            <person name="Xiong S."/>
            <person name="Wang X."/>
            <person name="Wei L."/>
            <person name="Li C."/>
            <person name="Ma Q."/>
            <person name="Ju M."/>
            <person name="Zhao R."/>
            <person name="Li G."/>
            <person name="Mu C."/>
            <person name="Tian Q."/>
            <person name="Mei H."/>
            <person name="Zhang T."/>
            <person name="Gao T."/>
            <person name="Zhang H."/>
        </authorList>
    </citation>
    <scope>NUCLEOTIDE SEQUENCE</scope>
    <source>
        <strain evidence="3">KEN8</strain>
    </source>
</reference>
<name>A0AAW2J602_9LAMI</name>
<dbReference type="SUPFAM" id="SSF160443">
    <property type="entry name" value="SMR domain-like"/>
    <property type="match status" value="1"/>
</dbReference>
<dbReference type="SMART" id="SM01162">
    <property type="entry name" value="DUF1771"/>
    <property type="match status" value="1"/>
</dbReference>
<dbReference type="Pfam" id="PF08590">
    <property type="entry name" value="DUF1771"/>
    <property type="match status" value="1"/>
</dbReference>
<sequence length="579" mass="64471">MEPAKQMISTPTLKGGVSLEWESTWSPDFEESGQLRGPPGFVSSRQNGSSKVTAYVDALRGLLVMDRHLLGRAYGLGRRVIGGFLLRSCCWGFASVSVEEAASTYREAASDLSKAAEIPTTSAVLEEQSATCSSSSRNYDAGSSSSSNASEVFGVANNFLQDGFKQKSKHKLKKVVASAGTVSTVLGKDYVRSIPKKVSSKMKGFREENWSKEEAEQFLCSMLGDDCELSLAVVSDVLCQCDYNLDKALDILLELSASSKEQVSGYCESSSSRGDAQYLLESNYTPYLFSFFYRIPAKATKGLELFECLRYVRNWMKVFTFSALRVSLLSRKEHVGNVSKTIKTGESNRLTETENLESELPQKVLESLFNMPTPKTAEHEPNTMNWRNVVKKMTSLGHRFEPGDNEQGHPIHAKGDEYQVYREAAKQHWNSMKSYYQKATTAFTNGEKEYAAYLSQQGRLQNKMAREADEKASQDIFTARNESIENVITIDLHGQHIKQAMKLLKLHLLFGAYVRSVRSFRVITGCGSHGVGKSKLKNSVINLLQKEGIAWSEENRGTLFIRLDGQRDFSFLDSGSDSD</sequence>
<evidence type="ECO:0000259" key="2">
    <source>
        <dbReference type="PROSITE" id="PS50828"/>
    </source>
</evidence>
<dbReference type="EMBL" id="JACGWM010001669">
    <property type="protein sequence ID" value="KAL0289941.1"/>
    <property type="molecule type" value="Genomic_DNA"/>
</dbReference>
<gene>
    <name evidence="3" type="ORF">Scaly_2687100</name>
</gene>
<dbReference type="SMART" id="SM00463">
    <property type="entry name" value="SMR"/>
    <property type="match status" value="1"/>
</dbReference>
<dbReference type="InterPro" id="IPR036063">
    <property type="entry name" value="Smr_dom_sf"/>
</dbReference>
<dbReference type="Pfam" id="PF24767">
    <property type="entry name" value="UBA_At5g58720"/>
    <property type="match status" value="1"/>
</dbReference>